<evidence type="ECO:0000256" key="1">
    <source>
        <dbReference type="SAM" id="MobiDB-lite"/>
    </source>
</evidence>
<sequence>MSSKASETAVDEKSIEVTTVSNNETAKEDVEWKDPPDGGWKAWPLLERMCILARNITEQHPSNHHHPHSTTSS</sequence>
<dbReference type="AlphaFoldDB" id="A0AAD7Y202"/>
<organism evidence="2 3">
    <name type="scientific">Lichtheimia ornata</name>
    <dbReference type="NCBI Taxonomy" id="688661"/>
    <lineage>
        <taxon>Eukaryota</taxon>
        <taxon>Fungi</taxon>
        <taxon>Fungi incertae sedis</taxon>
        <taxon>Mucoromycota</taxon>
        <taxon>Mucoromycotina</taxon>
        <taxon>Mucoromycetes</taxon>
        <taxon>Mucorales</taxon>
        <taxon>Lichtheimiaceae</taxon>
        <taxon>Lichtheimia</taxon>
    </lineage>
</organism>
<dbReference type="Proteomes" id="UP001234581">
    <property type="component" value="Unassembled WGS sequence"/>
</dbReference>
<protein>
    <submittedName>
        <fullName evidence="2">Uncharacterized protein</fullName>
    </submittedName>
</protein>
<feature type="region of interest" description="Disordered" evidence="1">
    <location>
        <begin position="1"/>
        <end position="38"/>
    </location>
</feature>
<evidence type="ECO:0000313" key="2">
    <source>
        <dbReference type="EMBL" id="KAJ8659542.1"/>
    </source>
</evidence>
<name>A0AAD7Y202_9FUNG</name>
<feature type="compositionally biased region" description="Basic and acidic residues" evidence="1">
    <location>
        <begin position="25"/>
        <end position="36"/>
    </location>
</feature>
<reference evidence="2 3" key="1">
    <citation type="submission" date="2023-03" db="EMBL/GenBank/DDBJ databases">
        <title>Genome sequence of Lichtheimia ornata CBS 291.66.</title>
        <authorList>
            <person name="Mohabir J.T."/>
            <person name="Shea T.P."/>
            <person name="Kurbessoian T."/>
            <person name="Berby B."/>
            <person name="Fontaine J."/>
            <person name="Livny J."/>
            <person name="Gnirke A."/>
            <person name="Stajich J.E."/>
            <person name="Cuomo C.A."/>
        </authorList>
    </citation>
    <scope>NUCLEOTIDE SEQUENCE [LARGE SCALE GENOMIC DNA]</scope>
    <source>
        <strain evidence="2">CBS 291.66</strain>
    </source>
</reference>
<dbReference type="EMBL" id="JARTCD010000018">
    <property type="protein sequence ID" value="KAJ8659542.1"/>
    <property type="molecule type" value="Genomic_DNA"/>
</dbReference>
<accession>A0AAD7Y202</accession>
<dbReference type="GeneID" id="83212320"/>
<evidence type="ECO:0000313" key="3">
    <source>
        <dbReference type="Proteomes" id="UP001234581"/>
    </source>
</evidence>
<dbReference type="RefSeq" id="XP_058344455.1">
    <property type="nucleotide sequence ID" value="XM_058484956.1"/>
</dbReference>
<proteinExistence type="predicted"/>
<gene>
    <name evidence="2" type="ORF">O0I10_004907</name>
</gene>
<keyword evidence="3" id="KW-1185">Reference proteome</keyword>
<comment type="caution">
    <text evidence="2">The sequence shown here is derived from an EMBL/GenBank/DDBJ whole genome shotgun (WGS) entry which is preliminary data.</text>
</comment>